<accession>A0ABT8AGP4</accession>
<protein>
    <submittedName>
        <fullName evidence="2">Uncharacterized protein</fullName>
    </submittedName>
</protein>
<dbReference type="RefSeq" id="WP_290321053.1">
    <property type="nucleotide sequence ID" value="NZ_JAUFPN010000312.1"/>
</dbReference>
<dbReference type="Proteomes" id="UP001529369">
    <property type="component" value="Unassembled WGS sequence"/>
</dbReference>
<reference evidence="3" key="1">
    <citation type="journal article" date="2019" name="Int. J. Syst. Evol. Microbiol.">
        <title>The Global Catalogue of Microorganisms (GCM) 10K type strain sequencing project: providing services to taxonomists for standard genome sequencing and annotation.</title>
        <authorList>
            <consortium name="The Broad Institute Genomics Platform"/>
            <consortium name="The Broad Institute Genome Sequencing Center for Infectious Disease"/>
            <person name="Wu L."/>
            <person name="Ma J."/>
        </authorList>
    </citation>
    <scope>NUCLEOTIDE SEQUENCE [LARGE SCALE GENOMIC DNA]</scope>
    <source>
        <strain evidence="3">CECT 7131</strain>
    </source>
</reference>
<evidence type="ECO:0000256" key="1">
    <source>
        <dbReference type="SAM" id="MobiDB-lite"/>
    </source>
</evidence>
<feature type="region of interest" description="Disordered" evidence="1">
    <location>
        <begin position="1"/>
        <end position="22"/>
    </location>
</feature>
<organism evidence="2 3">
    <name type="scientific">Paeniroseomonas aquatica</name>
    <dbReference type="NCBI Taxonomy" id="373043"/>
    <lineage>
        <taxon>Bacteria</taxon>
        <taxon>Pseudomonadati</taxon>
        <taxon>Pseudomonadota</taxon>
        <taxon>Alphaproteobacteria</taxon>
        <taxon>Acetobacterales</taxon>
        <taxon>Acetobacteraceae</taxon>
        <taxon>Paeniroseomonas</taxon>
    </lineage>
</organism>
<sequence>MPPPSDPGAGHNGGPPLEEDPDAGWRLYCWKRARKKAWAAPPEIALRRLARAEELGMSYRAYTLEILERGKYL</sequence>
<evidence type="ECO:0000313" key="2">
    <source>
        <dbReference type="EMBL" id="MDN3568932.1"/>
    </source>
</evidence>
<gene>
    <name evidence="2" type="ORF">QWZ14_31525</name>
</gene>
<keyword evidence="3" id="KW-1185">Reference proteome</keyword>
<name>A0ABT8AGP4_9PROT</name>
<dbReference type="EMBL" id="JAUFPN010000312">
    <property type="protein sequence ID" value="MDN3568932.1"/>
    <property type="molecule type" value="Genomic_DNA"/>
</dbReference>
<comment type="caution">
    <text evidence="2">The sequence shown here is derived from an EMBL/GenBank/DDBJ whole genome shotgun (WGS) entry which is preliminary data.</text>
</comment>
<evidence type="ECO:0000313" key="3">
    <source>
        <dbReference type="Proteomes" id="UP001529369"/>
    </source>
</evidence>
<proteinExistence type="predicted"/>